<sequence>MTANSKISTRSEPPRGAITRLAFHLAYKNLMGAGLRTWLSVGILSFVFVLIIFYQGYVEGFYQNSIDENIAWEYGGGQLLYKDYDPYDAFTLQDGHGKIPATDTKDLVPILIRQASIYPQGRLMPVLVKGIEVAQNTVKLPTQLLQQSSAEYPVIIGKRMAASVNLKKGDQVMLRWRDKNGSFDAGNVTIAGIFDTDVPNVDIGQIWMPLKKLWAMTDMKGQATLFIANNNYEQKNLPKWKFKTQDELLTGIRALEKMDKITGVIIYLVLLAIAMLAVFDTQVLSIFRRQQEIGTYISLGMTRKQVLGLFTAEGCMHSILGVLVGFIYGVPIFIYFTRQGIGTPAAVDNLGISAGKRIFPDFSPELIIGTAVLIIVSTTIVSFLPARKIAKMNPVDALKGKLQ</sequence>
<dbReference type="AlphaFoldDB" id="A0AAE3JRC3"/>
<keyword evidence="3 7" id="KW-0812">Transmembrane</keyword>
<reference evidence="9" key="1">
    <citation type="submission" date="2023-02" db="EMBL/GenBank/DDBJ databases">
        <title>Genome of Flavobacteriaceae gen. nov. sp. strain F89.</title>
        <authorList>
            <person name="Wang Y."/>
        </authorList>
    </citation>
    <scope>NUCLEOTIDE SEQUENCE</scope>
    <source>
        <strain evidence="9">F89</strain>
    </source>
</reference>
<keyword evidence="4 7" id="KW-1133">Transmembrane helix</keyword>
<evidence type="ECO:0000313" key="10">
    <source>
        <dbReference type="Proteomes" id="UP001200642"/>
    </source>
</evidence>
<gene>
    <name evidence="9" type="ORF">K8352_01905</name>
</gene>
<dbReference type="PANTHER" id="PTHR30572">
    <property type="entry name" value="MEMBRANE COMPONENT OF TRANSPORTER-RELATED"/>
    <property type="match status" value="1"/>
</dbReference>
<evidence type="ECO:0000256" key="3">
    <source>
        <dbReference type="ARBA" id="ARBA00022692"/>
    </source>
</evidence>
<proteinExistence type="inferred from homology"/>
<accession>A0AAE3JRC3</accession>
<dbReference type="Proteomes" id="UP001200642">
    <property type="component" value="Unassembled WGS sequence"/>
</dbReference>
<comment type="subcellular location">
    <subcellularLocation>
        <location evidence="1">Cell membrane</location>
        <topology evidence="1">Multi-pass membrane protein</topology>
    </subcellularLocation>
</comment>
<dbReference type="GO" id="GO:0005886">
    <property type="term" value="C:plasma membrane"/>
    <property type="evidence" value="ECO:0007669"/>
    <property type="project" value="UniProtKB-SubCell"/>
</dbReference>
<keyword evidence="10" id="KW-1185">Reference proteome</keyword>
<evidence type="ECO:0000256" key="5">
    <source>
        <dbReference type="ARBA" id="ARBA00023136"/>
    </source>
</evidence>
<protein>
    <submittedName>
        <fullName evidence="9">FtsX-like permease family protein</fullName>
    </submittedName>
</protein>
<name>A0AAE3JRC3_9FLAO</name>
<feature type="transmembrane region" description="Helical" evidence="7">
    <location>
        <begin position="307"/>
        <end position="336"/>
    </location>
</feature>
<dbReference type="PANTHER" id="PTHR30572:SF4">
    <property type="entry name" value="ABC TRANSPORTER PERMEASE YTRF"/>
    <property type="match status" value="1"/>
</dbReference>
<evidence type="ECO:0000256" key="6">
    <source>
        <dbReference type="ARBA" id="ARBA00038076"/>
    </source>
</evidence>
<evidence type="ECO:0000313" key="9">
    <source>
        <dbReference type="EMBL" id="MCG2459497.1"/>
    </source>
</evidence>
<feature type="transmembrane region" description="Helical" evidence="7">
    <location>
        <begin position="38"/>
        <end position="57"/>
    </location>
</feature>
<comment type="similarity">
    <text evidence="6">Belongs to the ABC-4 integral membrane protein family.</text>
</comment>
<organism evidence="9 10">
    <name type="scientific">Cerina litoralis</name>
    <dbReference type="NCBI Taxonomy" id="2874477"/>
    <lineage>
        <taxon>Bacteria</taxon>
        <taxon>Pseudomonadati</taxon>
        <taxon>Bacteroidota</taxon>
        <taxon>Flavobacteriia</taxon>
        <taxon>Flavobacteriales</taxon>
        <taxon>Flavobacteriaceae</taxon>
        <taxon>Cerina</taxon>
    </lineage>
</organism>
<evidence type="ECO:0000256" key="7">
    <source>
        <dbReference type="SAM" id="Phobius"/>
    </source>
</evidence>
<evidence type="ECO:0000256" key="2">
    <source>
        <dbReference type="ARBA" id="ARBA00022475"/>
    </source>
</evidence>
<evidence type="ECO:0000256" key="4">
    <source>
        <dbReference type="ARBA" id="ARBA00022989"/>
    </source>
</evidence>
<keyword evidence="5 7" id="KW-0472">Membrane</keyword>
<dbReference type="GO" id="GO:0022857">
    <property type="term" value="F:transmembrane transporter activity"/>
    <property type="evidence" value="ECO:0007669"/>
    <property type="project" value="TreeGrafter"/>
</dbReference>
<feature type="transmembrane region" description="Helical" evidence="7">
    <location>
        <begin position="366"/>
        <end position="384"/>
    </location>
</feature>
<dbReference type="InterPro" id="IPR003838">
    <property type="entry name" value="ABC3_permease_C"/>
</dbReference>
<dbReference type="InterPro" id="IPR050250">
    <property type="entry name" value="Macrolide_Exporter_MacB"/>
</dbReference>
<feature type="domain" description="ABC3 transporter permease C-terminal" evidence="8">
    <location>
        <begin position="265"/>
        <end position="394"/>
    </location>
</feature>
<evidence type="ECO:0000256" key="1">
    <source>
        <dbReference type="ARBA" id="ARBA00004651"/>
    </source>
</evidence>
<dbReference type="EMBL" id="JAIRBC010000002">
    <property type="protein sequence ID" value="MCG2459497.1"/>
    <property type="molecule type" value="Genomic_DNA"/>
</dbReference>
<dbReference type="Pfam" id="PF02687">
    <property type="entry name" value="FtsX"/>
    <property type="match status" value="1"/>
</dbReference>
<comment type="caution">
    <text evidence="9">The sequence shown here is derived from an EMBL/GenBank/DDBJ whole genome shotgun (WGS) entry which is preliminary data.</text>
</comment>
<feature type="transmembrane region" description="Helical" evidence="7">
    <location>
        <begin position="264"/>
        <end position="287"/>
    </location>
</feature>
<dbReference type="RefSeq" id="WP_317900642.1">
    <property type="nucleotide sequence ID" value="NZ_JAIRBC010000002.1"/>
</dbReference>
<keyword evidence="2" id="KW-1003">Cell membrane</keyword>
<evidence type="ECO:0000259" key="8">
    <source>
        <dbReference type="Pfam" id="PF02687"/>
    </source>
</evidence>